<keyword evidence="2" id="KW-0326">Glycosidase</keyword>
<dbReference type="SUPFAM" id="SSF51011">
    <property type="entry name" value="Glycosyl hydrolase domain"/>
    <property type="match status" value="1"/>
</dbReference>
<evidence type="ECO:0000313" key="5">
    <source>
        <dbReference type="Proteomes" id="UP000663848"/>
    </source>
</evidence>
<evidence type="ECO:0000313" key="4">
    <source>
        <dbReference type="EMBL" id="CAF4993443.1"/>
    </source>
</evidence>
<evidence type="ECO:0000259" key="3">
    <source>
        <dbReference type="Pfam" id="PF01229"/>
    </source>
</evidence>
<proteinExistence type="predicted"/>
<evidence type="ECO:0000256" key="1">
    <source>
        <dbReference type="ARBA" id="ARBA00022801"/>
    </source>
</evidence>
<dbReference type="Proteomes" id="UP000663848">
    <property type="component" value="Unassembled WGS sequence"/>
</dbReference>
<dbReference type="GO" id="GO:0016798">
    <property type="term" value="F:hydrolase activity, acting on glycosyl bonds"/>
    <property type="evidence" value="ECO:0007669"/>
    <property type="project" value="UniProtKB-KW"/>
</dbReference>
<organism evidence="4 5">
    <name type="scientific">Rotaria socialis</name>
    <dbReference type="NCBI Taxonomy" id="392032"/>
    <lineage>
        <taxon>Eukaryota</taxon>
        <taxon>Metazoa</taxon>
        <taxon>Spiralia</taxon>
        <taxon>Gnathifera</taxon>
        <taxon>Rotifera</taxon>
        <taxon>Eurotatoria</taxon>
        <taxon>Bdelloidea</taxon>
        <taxon>Philodinida</taxon>
        <taxon>Philodinidae</taxon>
        <taxon>Rotaria</taxon>
    </lineage>
</organism>
<dbReference type="AlphaFoldDB" id="A0A822A0I8"/>
<dbReference type="InterPro" id="IPR049166">
    <property type="entry name" value="GH39_cat"/>
</dbReference>
<sequence>LMTNYNLHLPILSGLKLFGKLKYKRLLIETNQIHLPIFGIATCDDENKSYQLLLFYHVDDWTHEDIQSISITFKNIPLENVLLKHYRIDSNHNNPYVEWVRMGKPDELNPNQLEHLKHSQELKLLYAPVKYKIENNQLKLASFDLPSHSISLIELTNISI</sequence>
<comment type="caution">
    <text evidence="4">The sequence shown here is derived from an EMBL/GenBank/DDBJ whole genome shotgun (WGS) entry which is preliminary data.</text>
</comment>
<gene>
    <name evidence="4" type="ORF">QYT958_LOCUS37361</name>
</gene>
<name>A0A822A0I8_9BILA</name>
<feature type="non-terminal residue" evidence="4">
    <location>
        <position position="1"/>
    </location>
</feature>
<accession>A0A822A0I8</accession>
<keyword evidence="1" id="KW-0378">Hydrolase</keyword>
<evidence type="ECO:0000256" key="2">
    <source>
        <dbReference type="ARBA" id="ARBA00023295"/>
    </source>
</evidence>
<protein>
    <recommendedName>
        <fullName evidence="3">Glycosyl hydrolases family 39 N-terminal catalytic domain-containing protein</fullName>
    </recommendedName>
</protein>
<dbReference type="EMBL" id="CAJOBR010031018">
    <property type="protein sequence ID" value="CAF4993443.1"/>
    <property type="molecule type" value="Genomic_DNA"/>
</dbReference>
<dbReference type="Pfam" id="PF01229">
    <property type="entry name" value="Glyco_hydro_39"/>
    <property type="match status" value="1"/>
</dbReference>
<dbReference type="Gene3D" id="2.60.40.1500">
    <property type="entry name" value="Glycosyl hydrolase domain, family 39"/>
    <property type="match status" value="1"/>
</dbReference>
<reference evidence="4" key="1">
    <citation type="submission" date="2021-02" db="EMBL/GenBank/DDBJ databases">
        <authorList>
            <person name="Nowell W R."/>
        </authorList>
    </citation>
    <scope>NUCLEOTIDE SEQUENCE</scope>
</reference>
<feature type="domain" description="Glycosyl hydrolases family 39 N-terminal catalytic" evidence="3">
    <location>
        <begin position="7"/>
        <end position="121"/>
    </location>
</feature>